<dbReference type="InterPro" id="IPR008211">
    <property type="entry name" value="Laminin_N"/>
</dbReference>
<evidence type="ECO:0000256" key="3">
    <source>
        <dbReference type="SAM" id="SignalP"/>
    </source>
</evidence>
<dbReference type="SMART" id="SM00136">
    <property type="entry name" value="LamNT"/>
    <property type="match status" value="1"/>
</dbReference>
<accession>A0A8S1H9S7</accession>
<organism evidence="5 6">
    <name type="scientific">Caenorhabditis auriculariae</name>
    <dbReference type="NCBI Taxonomy" id="2777116"/>
    <lineage>
        <taxon>Eukaryota</taxon>
        <taxon>Metazoa</taxon>
        <taxon>Ecdysozoa</taxon>
        <taxon>Nematoda</taxon>
        <taxon>Chromadorea</taxon>
        <taxon>Rhabditida</taxon>
        <taxon>Rhabditina</taxon>
        <taxon>Rhabditomorpha</taxon>
        <taxon>Rhabditoidea</taxon>
        <taxon>Rhabditidae</taxon>
        <taxon>Peloderinae</taxon>
        <taxon>Caenorhabditis</taxon>
    </lineage>
</organism>
<dbReference type="Proteomes" id="UP000835052">
    <property type="component" value="Unassembled WGS sequence"/>
</dbReference>
<comment type="caution">
    <text evidence="5">The sequence shown here is derived from an EMBL/GenBank/DDBJ whole genome shotgun (WGS) entry which is preliminary data.</text>
</comment>
<evidence type="ECO:0000256" key="2">
    <source>
        <dbReference type="ARBA" id="ARBA00023292"/>
    </source>
</evidence>
<name>A0A8S1H9S7_9PELO</name>
<feature type="signal peptide" evidence="3">
    <location>
        <begin position="1"/>
        <end position="15"/>
    </location>
</feature>
<proteinExistence type="predicted"/>
<keyword evidence="3" id="KW-0732">Signal</keyword>
<evidence type="ECO:0000256" key="1">
    <source>
        <dbReference type="ARBA" id="ARBA00023157"/>
    </source>
</evidence>
<dbReference type="InterPro" id="IPR050440">
    <property type="entry name" value="Laminin/Netrin_ECM"/>
</dbReference>
<dbReference type="EMBL" id="CAJGYM010000012">
    <property type="protein sequence ID" value="CAD6189780.1"/>
    <property type="molecule type" value="Genomic_DNA"/>
</dbReference>
<feature type="chain" id="PRO_5035757572" description="Laminin N-terminal domain-containing protein" evidence="3">
    <location>
        <begin position="16"/>
        <end position="124"/>
    </location>
</feature>
<keyword evidence="2" id="KW-0424">Laminin EGF-like domain</keyword>
<reference evidence="5" key="1">
    <citation type="submission" date="2020-10" db="EMBL/GenBank/DDBJ databases">
        <authorList>
            <person name="Kikuchi T."/>
        </authorList>
    </citation>
    <scope>NUCLEOTIDE SEQUENCE</scope>
    <source>
        <strain evidence="5">NKZ352</strain>
    </source>
</reference>
<feature type="domain" description="Laminin N-terminal" evidence="4">
    <location>
        <begin position="30"/>
        <end position="124"/>
    </location>
</feature>
<gene>
    <name evidence="5" type="ORF">CAUJ_LOCUS5699</name>
</gene>
<dbReference type="Gene3D" id="2.60.120.260">
    <property type="entry name" value="Galactose-binding domain-like"/>
    <property type="match status" value="1"/>
</dbReference>
<dbReference type="PROSITE" id="PS51117">
    <property type="entry name" value="LAMININ_NTER"/>
    <property type="match status" value="1"/>
</dbReference>
<keyword evidence="6" id="KW-1185">Reference proteome</keyword>
<dbReference type="GO" id="GO:0009888">
    <property type="term" value="P:tissue development"/>
    <property type="evidence" value="ECO:0007669"/>
    <property type="project" value="TreeGrafter"/>
</dbReference>
<sequence length="124" mass="14247">MREVLLAVLLATSSAFDYDDQFQEFITTETERGLFPNIFNLATNSLINSTATCGQYSREEYCKLVEHVLLRATTNTQSPQCDICDVNDVHKRHPIEYAIDGTRRWWQSPSLANGLKIRESQHHD</sequence>
<dbReference type="GO" id="GO:0009887">
    <property type="term" value="P:animal organ morphogenesis"/>
    <property type="evidence" value="ECO:0007669"/>
    <property type="project" value="TreeGrafter"/>
</dbReference>
<evidence type="ECO:0000313" key="6">
    <source>
        <dbReference type="Proteomes" id="UP000835052"/>
    </source>
</evidence>
<dbReference type="PANTHER" id="PTHR10574">
    <property type="entry name" value="NETRIN/LAMININ-RELATED"/>
    <property type="match status" value="1"/>
</dbReference>
<dbReference type="AlphaFoldDB" id="A0A8S1H9S7"/>
<dbReference type="Pfam" id="PF00055">
    <property type="entry name" value="Laminin_N"/>
    <property type="match status" value="1"/>
</dbReference>
<dbReference type="PANTHER" id="PTHR10574:SF444">
    <property type="entry name" value="BASEMENT MEMBRANE-SPECIFIC HEPARAN SULFATE PROTEOGLYCAN CORE PROTEIN"/>
    <property type="match status" value="1"/>
</dbReference>
<evidence type="ECO:0000259" key="4">
    <source>
        <dbReference type="PROSITE" id="PS51117"/>
    </source>
</evidence>
<evidence type="ECO:0000313" key="5">
    <source>
        <dbReference type="EMBL" id="CAD6189780.1"/>
    </source>
</evidence>
<dbReference type="OrthoDB" id="10011303at2759"/>
<keyword evidence="1" id="KW-1015">Disulfide bond</keyword>
<protein>
    <recommendedName>
        <fullName evidence="4">Laminin N-terminal domain-containing protein</fullName>
    </recommendedName>
</protein>